<accession>A0A6H5FUX2</accession>
<dbReference type="Proteomes" id="UP000479000">
    <property type="component" value="Unassembled WGS sequence"/>
</dbReference>
<evidence type="ECO:0000313" key="2">
    <source>
        <dbReference type="EMBL" id="CAA9993443.1"/>
    </source>
</evidence>
<protein>
    <submittedName>
        <fullName evidence="2">Uncharacterized protein</fullName>
    </submittedName>
</protein>
<gene>
    <name evidence="2" type="ORF">NTEN_LOCUS416</name>
</gene>
<dbReference type="EMBL" id="CADCXU010000410">
    <property type="protein sequence ID" value="CAA9993443.1"/>
    <property type="molecule type" value="Genomic_DNA"/>
</dbReference>
<name>A0A6H5FUX2_9HEMI</name>
<organism evidence="2 3">
    <name type="scientific">Nesidiocoris tenuis</name>
    <dbReference type="NCBI Taxonomy" id="355587"/>
    <lineage>
        <taxon>Eukaryota</taxon>
        <taxon>Metazoa</taxon>
        <taxon>Ecdysozoa</taxon>
        <taxon>Arthropoda</taxon>
        <taxon>Hexapoda</taxon>
        <taxon>Insecta</taxon>
        <taxon>Pterygota</taxon>
        <taxon>Neoptera</taxon>
        <taxon>Paraneoptera</taxon>
        <taxon>Hemiptera</taxon>
        <taxon>Heteroptera</taxon>
        <taxon>Panheteroptera</taxon>
        <taxon>Cimicomorpha</taxon>
        <taxon>Miridae</taxon>
        <taxon>Dicyphina</taxon>
        <taxon>Nesidiocoris</taxon>
    </lineage>
</organism>
<evidence type="ECO:0000313" key="3">
    <source>
        <dbReference type="Proteomes" id="UP000479000"/>
    </source>
</evidence>
<reference evidence="2 3" key="1">
    <citation type="submission" date="2020-02" db="EMBL/GenBank/DDBJ databases">
        <authorList>
            <person name="Ferguson B K."/>
        </authorList>
    </citation>
    <scope>NUCLEOTIDE SEQUENCE [LARGE SCALE GENOMIC DNA]</scope>
</reference>
<sequence>MGRTLEITGEKSYGIEEQKRNSNNLTQENTIPWMETRRGAPRCRNPSRAVPSRAIRALRSTSRPDQHGGSFDQPPGTAQQAVGATIPKIYDPRACSLIKTSFLIVLLLISFFKFLELRDFSHFILTKKVSCCGNILWFEKRNTSEYAAGGHRPTRSDAAKHYAIRKSQSKVLLFGILQCFRQLQVIFHTVWRRRVKILILSPPIGDHWRGFNSRSNANPKLIHSLSSAELLAPIGGTLHPRRDMSVTPGKQTPVASRATHTTLHRNVSSGRLQIILYSFFFNVCHTHGFLLGHHLVGAQHGARQKYLI</sequence>
<keyword evidence="3" id="KW-1185">Reference proteome</keyword>
<evidence type="ECO:0000256" key="1">
    <source>
        <dbReference type="SAM" id="MobiDB-lite"/>
    </source>
</evidence>
<dbReference type="AlphaFoldDB" id="A0A6H5FUX2"/>
<proteinExistence type="predicted"/>
<feature type="region of interest" description="Disordered" evidence="1">
    <location>
        <begin position="58"/>
        <end position="79"/>
    </location>
</feature>